<dbReference type="RefSeq" id="WP_198942568.1">
    <property type="nucleotide sequence ID" value="NZ_LPUF01000001.1"/>
</dbReference>
<dbReference type="EMBL" id="LPUF01000001">
    <property type="protein sequence ID" value="OQK17767.1"/>
    <property type="molecule type" value="Genomic_DNA"/>
</dbReference>
<dbReference type="Proteomes" id="UP000191980">
    <property type="component" value="Unassembled WGS sequence"/>
</dbReference>
<name>A0A1V8M893_9GAMM</name>
<protein>
    <recommendedName>
        <fullName evidence="3">Lipoprotein</fullName>
    </recommendedName>
</protein>
<dbReference type="PROSITE" id="PS51257">
    <property type="entry name" value="PROKAR_LIPOPROTEIN"/>
    <property type="match status" value="1"/>
</dbReference>
<sequence>MKNFLVKTTGMTLIVGIALSGCTMIEKSDATSAENKLAAAGFIVKYADTPAKLAHIKSMQQRTIITHIKNGTVYYAYADAEFCKCLYMGKEENFGEYEKLTIQQRTAEMNQDAAMNWNAWGGWRGYGYY</sequence>
<gene>
    <name evidence="1" type="ORF">AU255_07860</name>
</gene>
<keyword evidence="2" id="KW-1185">Reference proteome</keyword>
<evidence type="ECO:0000313" key="2">
    <source>
        <dbReference type="Proteomes" id="UP000191980"/>
    </source>
</evidence>
<accession>A0A1V8M893</accession>
<comment type="caution">
    <text evidence="1">The sequence shown here is derived from an EMBL/GenBank/DDBJ whole genome shotgun (WGS) entry which is preliminary data.</text>
</comment>
<proteinExistence type="predicted"/>
<evidence type="ECO:0008006" key="3">
    <source>
        <dbReference type="Google" id="ProtNLM"/>
    </source>
</evidence>
<organism evidence="1 2">
    <name type="scientific">Methyloprofundus sedimenti</name>
    <dbReference type="NCBI Taxonomy" id="1420851"/>
    <lineage>
        <taxon>Bacteria</taxon>
        <taxon>Pseudomonadati</taxon>
        <taxon>Pseudomonadota</taxon>
        <taxon>Gammaproteobacteria</taxon>
        <taxon>Methylococcales</taxon>
        <taxon>Methylococcaceae</taxon>
        <taxon>Methyloprofundus</taxon>
    </lineage>
</organism>
<reference evidence="1 2" key="1">
    <citation type="submission" date="2015-12" db="EMBL/GenBank/DDBJ databases">
        <authorList>
            <person name="Shamseldin A."/>
            <person name="Moawad H."/>
            <person name="Abd El-Rahim W.M."/>
            <person name="Sadowsky M.J."/>
        </authorList>
    </citation>
    <scope>NUCLEOTIDE SEQUENCE [LARGE SCALE GENOMIC DNA]</scope>
    <source>
        <strain evidence="1 2">WF1</strain>
    </source>
</reference>
<evidence type="ECO:0000313" key="1">
    <source>
        <dbReference type="EMBL" id="OQK17767.1"/>
    </source>
</evidence>
<dbReference type="AlphaFoldDB" id="A0A1V8M893"/>